<protein>
    <submittedName>
        <fullName evidence="6">HTH-type transcriptional regulator KipR</fullName>
    </submittedName>
</protein>
<dbReference type="SMART" id="SM00346">
    <property type="entry name" value="HTH_ICLR"/>
    <property type="match status" value="1"/>
</dbReference>
<dbReference type="GO" id="GO:0003677">
    <property type="term" value="F:DNA binding"/>
    <property type="evidence" value="ECO:0007669"/>
    <property type="project" value="UniProtKB-KW"/>
</dbReference>
<dbReference type="OrthoDB" id="9807558at2"/>
<dbReference type="GO" id="GO:0045892">
    <property type="term" value="P:negative regulation of DNA-templated transcription"/>
    <property type="evidence" value="ECO:0007669"/>
    <property type="project" value="TreeGrafter"/>
</dbReference>
<evidence type="ECO:0000259" key="4">
    <source>
        <dbReference type="PROSITE" id="PS51077"/>
    </source>
</evidence>
<dbReference type="PANTHER" id="PTHR30136:SF39">
    <property type="entry name" value="TRANSCRIPTIONAL REGULATORY PROTEIN"/>
    <property type="match status" value="1"/>
</dbReference>
<dbReference type="Pfam" id="PF09339">
    <property type="entry name" value="HTH_IclR"/>
    <property type="match status" value="1"/>
</dbReference>
<dbReference type="Gene3D" id="3.30.450.40">
    <property type="match status" value="1"/>
</dbReference>
<comment type="caution">
    <text evidence="6">The sequence shown here is derived from an EMBL/GenBank/DDBJ whole genome shotgun (WGS) entry which is preliminary data.</text>
</comment>
<dbReference type="AlphaFoldDB" id="A0A1Y2N6V6"/>
<accession>A0A1Y2N6V6</accession>
<keyword evidence="1" id="KW-0805">Transcription regulation</keyword>
<feature type="domain" description="HTH iclR-type" evidence="4">
    <location>
        <begin position="44"/>
        <end position="110"/>
    </location>
</feature>
<evidence type="ECO:0000313" key="6">
    <source>
        <dbReference type="EMBL" id="OSY42909.1"/>
    </source>
</evidence>
<evidence type="ECO:0000256" key="2">
    <source>
        <dbReference type="ARBA" id="ARBA00023125"/>
    </source>
</evidence>
<keyword evidence="2" id="KW-0238">DNA-binding</keyword>
<dbReference type="EMBL" id="MIGB01000004">
    <property type="protein sequence ID" value="OSY42909.1"/>
    <property type="molecule type" value="Genomic_DNA"/>
</dbReference>
<dbReference type="Proteomes" id="UP000194360">
    <property type="component" value="Unassembled WGS sequence"/>
</dbReference>
<dbReference type="SUPFAM" id="SSF55781">
    <property type="entry name" value="GAF domain-like"/>
    <property type="match status" value="1"/>
</dbReference>
<dbReference type="Pfam" id="PF01614">
    <property type="entry name" value="IclR_C"/>
    <property type="match status" value="1"/>
</dbReference>
<name>A0A1Y2N6V6_PSEAH</name>
<dbReference type="InterPro" id="IPR050707">
    <property type="entry name" value="HTH_MetabolicPath_Reg"/>
</dbReference>
<keyword evidence="7" id="KW-1185">Reference proteome</keyword>
<sequence>MVILVLVAGDAERYPSDDRIDLARRSASWNVVHAADPRDDPPGTQSVLRALTLLDLVAVMARDRPAGVSLSELVRTSGRPKPSVHRALAALVHAGYVEQEQPTGRYRLGLQAAVLGELADRGADRLGDAATDPLIRLAESSGDTAFLTVRQGSYALCTRTQEGPGPIRNSALAVGDRHPLGIGAGSLAVLSALDDDEVATVLRAHAGARIRYPRYDDATLLRLVARTRADGHALNDGLFVPGSWGVGVVLRDRAGRPVAGLSIASIEQRMGPRRRAELAAELHRCAREIEDRACR</sequence>
<evidence type="ECO:0000256" key="3">
    <source>
        <dbReference type="ARBA" id="ARBA00023163"/>
    </source>
</evidence>
<evidence type="ECO:0000313" key="7">
    <source>
        <dbReference type="Proteomes" id="UP000194360"/>
    </source>
</evidence>
<dbReference type="SUPFAM" id="SSF46785">
    <property type="entry name" value="Winged helix' DNA-binding domain"/>
    <property type="match status" value="1"/>
</dbReference>
<dbReference type="STRING" id="2074.BG845_01151"/>
<dbReference type="RefSeq" id="WP_085911454.1">
    <property type="nucleotide sequence ID" value="NZ_AP018920.1"/>
</dbReference>
<evidence type="ECO:0000256" key="1">
    <source>
        <dbReference type="ARBA" id="ARBA00023015"/>
    </source>
</evidence>
<dbReference type="PANTHER" id="PTHR30136">
    <property type="entry name" value="HELIX-TURN-HELIX TRANSCRIPTIONAL REGULATOR, ICLR FAMILY"/>
    <property type="match status" value="1"/>
</dbReference>
<evidence type="ECO:0000259" key="5">
    <source>
        <dbReference type="PROSITE" id="PS51078"/>
    </source>
</evidence>
<gene>
    <name evidence="6" type="primary">kipR_2</name>
    <name evidence="6" type="ORF">BG845_01151</name>
</gene>
<proteinExistence type="predicted"/>
<dbReference type="InterPro" id="IPR029016">
    <property type="entry name" value="GAF-like_dom_sf"/>
</dbReference>
<dbReference type="InterPro" id="IPR036388">
    <property type="entry name" value="WH-like_DNA-bd_sf"/>
</dbReference>
<keyword evidence="3" id="KW-0804">Transcription</keyword>
<reference evidence="6 7" key="1">
    <citation type="submission" date="2016-09" db="EMBL/GenBank/DDBJ databases">
        <title>Pseudonocardia autotrophica DSM535, a candidate organism with high potential of specific P450 cytochromes.</title>
        <authorList>
            <person name="Grumaz C."/>
            <person name="Vainshtein Y."/>
            <person name="Kirstahler P."/>
            <person name="Sohn K."/>
        </authorList>
    </citation>
    <scope>NUCLEOTIDE SEQUENCE [LARGE SCALE GENOMIC DNA]</scope>
    <source>
        <strain evidence="6 7">DSM 535</strain>
    </source>
</reference>
<dbReference type="PROSITE" id="PS51078">
    <property type="entry name" value="ICLR_ED"/>
    <property type="match status" value="1"/>
</dbReference>
<dbReference type="PROSITE" id="PS51077">
    <property type="entry name" value="HTH_ICLR"/>
    <property type="match status" value="1"/>
</dbReference>
<dbReference type="InterPro" id="IPR036390">
    <property type="entry name" value="WH_DNA-bd_sf"/>
</dbReference>
<dbReference type="InterPro" id="IPR005471">
    <property type="entry name" value="Tscrpt_reg_IclR_N"/>
</dbReference>
<feature type="domain" description="IclR-ED" evidence="5">
    <location>
        <begin position="114"/>
        <end position="295"/>
    </location>
</feature>
<dbReference type="Gene3D" id="1.10.10.10">
    <property type="entry name" value="Winged helix-like DNA-binding domain superfamily/Winged helix DNA-binding domain"/>
    <property type="match status" value="1"/>
</dbReference>
<dbReference type="InterPro" id="IPR014757">
    <property type="entry name" value="Tscrpt_reg_IclR_C"/>
</dbReference>
<organism evidence="6 7">
    <name type="scientific">Pseudonocardia autotrophica</name>
    <name type="common">Amycolata autotrophica</name>
    <name type="synonym">Nocardia autotrophica</name>
    <dbReference type="NCBI Taxonomy" id="2074"/>
    <lineage>
        <taxon>Bacteria</taxon>
        <taxon>Bacillati</taxon>
        <taxon>Actinomycetota</taxon>
        <taxon>Actinomycetes</taxon>
        <taxon>Pseudonocardiales</taxon>
        <taxon>Pseudonocardiaceae</taxon>
        <taxon>Pseudonocardia</taxon>
    </lineage>
</organism>
<dbReference type="GO" id="GO:0003700">
    <property type="term" value="F:DNA-binding transcription factor activity"/>
    <property type="evidence" value="ECO:0007669"/>
    <property type="project" value="TreeGrafter"/>
</dbReference>